<dbReference type="InterPro" id="IPR050921">
    <property type="entry name" value="T4SS_GSP_E_ATPase"/>
</dbReference>
<dbReference type="InterPro" id="IPR027417">
    <property type="entry name" value="P-loop_NTPase"/>
</dbReference>
<evidence type="ECO:0000313" key="4">
    <source>
        <dbReference type="Proteomes" id="UP000178538"/>
    </source>
</evidence>
<dbReference type="EMBL" id="MHVG01000025">
    <property type="protein sequence ID" value="OHA89744.1"/>
    <property type="molecule type" value="Genomic_DNA"/>
</dbReference>
<dbReference type="PANTHER" id="PTHR30486:SF16">
    <property type="entry name" value="TWITCHING MOTILITY PROTEIN PILT"/>
    <property type="match status" value="1"/>
</dbReference>
<reference evidence="3 4" key="1">
    <citation type="journal article" date="2016" name="Nat. Commun.">
        <title>Thousands of microbial genomes shed light on interconnected biogeochemical processes in an aquifer system.</title>
        <authorList>
            <person name="Anantharaman K."/>
            <person name="Brown C.T."/>
            <person name="Hug L.A."/>
            <person name="Sharon I."/>
            <person name="Castelle C.J."/>
            <person name="Probst A.J."/>
            <person name="Thomas B.C."/>
            <person name="Singh A."/>
            <person name="Wilkins M.J."/>
            <person name="Karaoz U."/>
            <person name="Brodie E.L."/>
            <person name="Williams K.H."/>
            <person name="Hubbard S.S."/>
            <person name="Banfield J.F."/>
        </authorList>
    </citation>
    <scope>NUCLEOTIDE SEQUENCE [LARGE SCALE GENOMIC DNA]</scope>
</reference>
<dbReference type="Gene3D" id="3.30.450.90">
    <property type="match status" value="1"/>
</dbReference>
<feature type="domain" description="Bacterial type II secretion system protein E" evidence="2">
    <location>
        <begin position="5"/>
        <end position="285"/>
    </location>
</feature>
<dbReference type="GO" id="GO:0016887">
    <property type="term" value="F:ATP hydrolysis activity"/>
    <property type="evidence" value="ECO:0007669"/>
    <property type="project" value="InterPro"/>
</dbReference>
<comment type="caution">
    <text evidence="3">The sequence shown here is derived from an EMBL/GenBank/DDBJ whole genome shotgun (WGS) entry which is preliminary data.</text>
</comment>
<organism evidence="3 4">
    <name type="scientific">Candidatus Zambryskibacteria bacterium RIFCSPHIGHO2_01_FULL_44_22b</name>
    <dbReference type="NCBI Taxonomy" id="1802737"/>
    <lineage>
        <taxon>Bacteria</taxon>
        <taxon>Candidatus Zambryskiibacteriota</taxon>
    </lineage>
</organism>
<comment type="similarity">
    <text evidence="1">Belongs to the GSP E family.</text>
</comment>
<dbReference type="NCBIfam" id="TIGR01420">
    <property type="entry name" value="pilT_fam"/>
    <property type="match status" value="1"/>
</dbReference>
<dbReference type="PANTHER" id="PTHR30486">
    <property type="entry name" value="TWITCHING MOTILITY PROTEIN PILT"/>
    <property type="match status" value="1"/>
</dbReference>
<dbReference type="GO" id="GO:0005524">
    <property type="term" value="F:ATP binding"/>
    <property type="evidence" value="ECO:0007669"/>
    <property type="project" value="InterPro"/>
</dbReference>
<evidence type="ECO:0000313" key="3">
    <source>
        <dbReference type="EMBL" id="OHA89744.1"/>
    </source>
</evidence>
<name>A0A1G2SXL3_9BACT</name>
<dbReference type="Pfam" id="PF00437">
    <property type="entry name" value="T2SSE"/>
    <property type="match status" value="1"/>
</dbReference>
<dbReference type="AlphaFoldDB" id="A0A1G2SXL3"/>
<dbReference type="Gene3D" id="3.40.50.300">
    <property type="entry name" value="P-loop containing nucleotide triphosphate hydrolases"/>
    <property type="match status" value="1"/>
</dbReference>
<evidence type="ECO:0000256" key="1">
    <source>
        <dbReference type="ARBA" id="ARBA00006611"/>
    </source>
</evidence>
<dbReference type="InterPro" id="IPR001482">
    <property type="entry name" value="T2SS/T4SS_dom"/>
</dbReference>
<dbReference type="CDD" id="cd01131">
    <property type="entry name" value="PilT"/>
    <property type="match status" value="1"/>
</dbReference>
<dbReference type="STRING" id="1802737.A2832_00485"/>
<gene>
    <name evidence="3" type="ORF">A2832_00485</name>
</gene>
<protein>
    <submittedName>
        <fullName evidence="3">Type IV pili twitching motility protein PilT</fullName>
    </submittedName>
</protein>
<proteinExistence type="inferred from homology"/>
<dbReference type="InterPro" id="IPR006321">
    <property type="entry name" value="PilT/PilU"/>
</dbReference>
<dbReference type="SUPFAM" id="SSF52540">
    <property type="entry name" value="P-loop containing nucleoside triphosphate hydrolases"/>
    <property type="match status" value="1"/>
</dbReference>
<sequence>MGGNEKLLDELVETVFKEGASDLHIAEGRSPVIRVSNFLIPLVKIPVMSKEDINSILSKFLSLEKKKEFETNKEINFAYSHNDSKTAGAQSYRFRCNAYMTLGKTNIAMRLVPTSIKTFAELNLPPILESFAKRQQGFFLVVGPIGVGKSTTLATMVETINLERLEHIITIEDPIEFIFEPKKAIIDQREVRLDTPNFHSALQGVFRQDADIVMIGEMRDLETISTAVTAAETGHLVLSTLHTNTASQTVDRIIDSFPSDQQSQIRLQLSSSLLGIFSQRLIPRISGGLIPAYELLINNNAISNLIREKRTHEINAVIETGSEDGMIDLNRSLAGLVRSGEITVENAFQFASNPKALERMI</sequence>
<evidence type="ECO:0000259" key="2">
    <source>
        <dbReference type="Pfam" id="PF00437"/>
    </source>
</evidence>
<accession>A0A1G2SXL3</accession>
<dbReference type="Proteomes" id="UP000178538">
    <property type="component" value="Unassembled WGS sequence"/>
</dbReference>